<keyword evidence="2 4" id="KW-0694">RNA-binding</keyword>
<reference evidence="7" key="1">
    <citation type="submission" date="2021-06" db="EMBL/GenBank/DDBJ databases">
        <authorList>
            <person name="Kallberg Y."/>
            <person name="Tangrot J."/>
            <person name="Rosling A."/>
        </authorList>
    </citation>
    <scope>NUCLEOTIDE SEQUENCE</scope>
    <source>
        <strain evidence="7">AZ414A</strain>
    </source>
</reference>
<sequence length="540" mass="61994">MKTKDFTPVTTDSLTRSKIKLFVRKVPYDATDSEFEAFFSEIGPIRSCFLIKESENTKSVNNPSVNEELKNVVKNLGYGFVKYALSQDAERALKQLKKVKFRGQRTLRLEYALKKHQKPINKKDDKKRFPPKKYLKDFVMDDKNNVMDNENNENSVSDDENAVSDDGNAVSDDENFVSDDENAALDDENAALDDENIVLDDVKDDNDCKEITTERNPEGTVLFIRNLAFEAEEEELGAIFRQFGPLRYYVITRDNITKRSRGTGFVCFVHKEHADSCLAEANKMAHISTDSSKKLITKRKGKELIYKSILTADPSDSQAQKFTLHVIFPNTLDAESLPASEVNKRSASYTMRKNLLSKNPNLYISKIRLSIRNIPRMIDELHLKHLGKEAIKKFKVEVKNGKRNDLSESEKKEGWNKFVHIKQAKIVRSKDKIDSATQKLQSKGYGFLEYSEHAHALAALRYLNNNPEIFGDNKRLIVEFSVENMIIVKNRVEKLKNSKDTRNININDNNDDTSKNLSNKKFTNDLIIKNDDDLNLKRKR</sequence>
<dbReference type="PANTHER" id="PTHR48039:SF1">
    <property type="entry name" value="RNA BINDING MOTIF PROTEIN 14 ISOFORM X1"/>
    <property type="match status" value="1"/>
</dbReference>
<dbReference type="InterPro" id="IPR051945">
    <property type="entry name" value="RRM_MRD1_RNA_proc_ribogen"/>
</dbReference>
<feature type="compositionally biased region" description="Low complexity" evidence="5">
    <location>
        <begin position="146"/>
        <end position="155"/>
    </location>
</feature>
<evidence type="ECO:0000313" key="8">
    <source>
        <dbReference type="Proteomes" id="UP000789706"/>
    </source>
</evidence>
<protein>
    <submittedName>
        <fullName evidence="7">9630_t:CDS:1</fullName>
    </submittedName>
</protein>
<evidence type="ECO:0000256" key="2">
    <source>
        <dbReference type="ARBA" id="ARBA00022884"/>
    </source>
</evidence>
<dbReference type="Pfam" id="PF00076">
    <property type="entry name" value="RRM_1"/>
    <property type="match status" value="2"/>
</dbReference>
<dbReference type="CDD" id="cd12416">
    <property type="entry name" value="RRM4_RBM28_like"/>
    <property type="match status" value="1"/>
</dbReference>
<comment type="subcellular location">
    <subcellularLocation>
        <location evidence="1">Nucleus</location>
    </subcellularLocation>
</comment>
<dbReference type="GO" id="GO:0003729">
    <property type="term" value="F:mRNA binding"/>
    <property type="evidence" value="ECO:0007669"/>
    <property type="project" value="TreeGrafter"/>
</dbReference>
<feature type="domain" description="RRM" evidence="6">
    <location>
        <begin position="394"/>
        <end position="483"/>
    </location>
</feature>
<dbReference type="AlphaFoldDB" id="A0A9N9EZS9"/>
<proteinExistence type="predicted"/>
<evidence type="ECO:0000256" key="4">
    <source>
        <dbReference type="PROSITE-ProRule" id="PRU00176"/>
    </source>
</evidence>
<keyword evidence="3" id="KW-0539">Nucleus</keyword>
<dbReference type="InterPro" id="IPR035979">
    <property type="entry name" value="RBD_domain_sf"/>
</dbReference>
<accession>A0A9N9EZS9</accession>
<name>A0A9N9EZS9_9GLOM</name>
<dbReference type="SUPFAM" id="SSF54928">
    <property type="entry name" value="RNA-binding domain, RBD"/>
    <property type="match status" value="2"/>
</dbReference>
<comment type="caution">
    <text evidence="7">The sequence shown here is derived from an EMBL/GenBank/DDBJ whole genome shotgun (WGS) entry which is preliminary data.</text>
</comment>
<evidence type="ECO:0000313" key="7">
    <source>
        <dbReference type="EMBL" id="CAG8498517.1"/>
    </source>
</evidence>
<evidence type="ECO:0000256" key="5">
    <source>
        <dbReference type="SAM" id="MobiDB-lite"/>
    </source>
</evidence>
<evidence type="ECO:0000256" key="1">
    <source>
        <dbReference type="ARBA" id="ARBA00004123"/>
    </source>
</evidence>
<feature type="region of interest" description="Disordered" evidence="5">
    <location>
        <begin position="143"/>
        <end position="168"/>
    </location>
</feature>
<evidence type="ECO:0000259" key="6">
    <source>
        <dbReference type="PROSITE" id="PS50102"/>
    </source>
</evidence>
<keyword evidence="8" id="KW-1185">Reference proteome</keyword>
<gene>
    <name evidence="7" type="ORF">DEBURN_LOCUS4551</name>
</gene>
<dbReference type="SMART" id="SM00360">
    <property type="entry name" value="RRM"/>
    <property type="match status" value="3"/>
</dbReference>
<dbReference type="Proteomes" id="UP000789706">
    <property type="component" value="Unassembled WGS sequence"/>
</dbReference>
<feature type="domain" description="RRM" evidence="6">
    <location>
        <begin position="19"/>
        <end position="114"/>
    </location>
</feature>
<dbReference type="PROSITE" id="PS50102">
    <property type="entry name" value="RRM"/>
    <property type="match status" value="3"/>
</dbReference>
<dbReference type="Gene3D" id="3.30.70.330">
    <property type="match status" value="3"/>
</dbReference>
<dbReference type="PANTHER" id="PTHR48039">
    <property type="entry name" value="RNA-BINDING MOTIF PROTEIN 14B"/>
    <property type="match status" value="1"/>
</dbReference>
<dbReference type="InterPro" id="IPR012677">
    <property type="entry name" value="Nucleotide-bd_a/b_plait_sf"/>
</dbReference>
<dbReference type="InterPro" id="IPR000504">
    <property type="entry name" value="RRM_dom"/>
</dbReference>
<feature type="domain" description="RRM" evidence="6">
    <location>
        <begin position="220"/>
        <end position="294"/>
    </location>
</feature>
<dbReference type="FunFam" id="3.30.70.330:FF:000182">
    <property type="entry name" value="RNA-binding motif protein 28"/>
    <property type="match status" value="1"/>
</dbReference>
<dbReference type="EMBL" id="CAJVPK010000352">
    <property type="protein sequence ID" value="CAG8498517.1"/>
    <property type="molecule type" value="Genomic_DNA"/>
</dbReference>
<dbReference type="OrthoDB" id="267048at2759"/>
<evidence type="ECO:0000256" key="3">
    <source>
        <dbReference type="ARBA" id="ARBA00023242"/>
    </source>
</evidence>
<dbReference type="GO" id="GO:0005634">
    <property type="term" value="C:nucleus"/>
    <property type="evidence" value="ECO:0007669"/>
    <property type="project" value="UniProtKB-SubCell"/>
</dbReference>
<organism evidence="7 8">
    <name type="scientific">Diversispora eburnea</name>
    <dbReference type="NCBI Taxonomy" id="1213867"/>
    <lineage>
        <taxon>Eukaryota</taxon>
        <taxon>Fungi</taxon>
        <taxon>Fungi incertae sedis</taxon>
        <taxon>Mucoromycota</taxon>
        <taxon>Glomeromycotina</taxon>
        <taxon>Glomeromycetes</taxon>
        <taxon>Diversisporales</taxon>
        <taxon>Diversisporaceae</taxon>
        <taxon>Diversispora</taxon>
    </lineage>
</organism>